<accession>A0A8C8YVA2</accession>
<dbReference type="InterPro" id="IPR036322">
    <property type="entry name" value="WD40_repeat_dom_sf"/>
</dbReference>
<keyword evidence="5" id="KW-0677">Repeat</keyword>
<dbReference type="PANTHER" id="PTHR44215:SF1">
    <property type="entry name" value="WD REPEAT-CONTAINING PROTEIN 75"/>
    <property type="match status" value="1"/>
</dbReference>
<dbReference type="Gene3D" id="2.130.10.10">
    <property type="entry name" value="YVTN repeat-like/Quinoprotein amine dehydrogenase"/>
    <property type="match status" value="1"/>
</dbReference>
<keyword evidence="2" id="KW-0690">Ribosome biogenesis</keyword>
<keyword evidence="7" id="KW-0539">Nucleus</keyword>
<evidence type="ECO:0000256" key="3">
    <source>
        <dbReference type="ARBA" id="ARBA00022552"/>
    </source>
</evidence>
<evidence type="ECO:0000256" key="2">
    <source>
        <dbReference type="ARBA" id="ARBA00022517"/>
    </source>
</evidence>
<keyword evidence="6" id="KW-0804">Transcription</keyword>
<dbReference type="Ensembl" id="ENSPSMT00000007201.1">
    <property type="protein sequence ID" value="ENSPSMP00000006072.1"/>
    <property type="gene ID" value="ENSPSMG00000004614.1"/>
</dbReference>
<evidence type="ECO:0000313" key="9">
    <source>
        <dbReference type="Proteomes" id="UP000694414"/>
    </source>
</evidence>
<reference evidence="8" key="2">
    <citation type="submission" date="2025-09" db="UniProtKB">
        <authorList>
            <consortium name="Ensembl"/>
        </authorList>
    </citation>
    <scope>IDENTIFICATION</scope>
</reference>
<dbReference type="AlphaFoldDB" id="A0A8C8YVA2"/>
<dbReference type="Proteomes" id="UP000694414">
    <property type="component" value="Unplaced"/>
</dbReference>
<reference evidence="8" key="1">
    <citation type="submission" date="2025-08" db="UniProtKB">
        <authorList>
            <consortium name="Ensembl"/>
        </authorList>
    </citation>
    <scope>IDENTIFICATION</scope>
</reference>
<dbReference type="GO" id="GO:2000234">
    <property type="term" value="P:positive regulation of rRNA processing"/>
    <property type="evidence" value="ECO:0007669"/>
    <property type="project" value="TreeGrafter"/>
</dbReference>
<organism evidence="8 9">
    <name type="scientific">Prolemur simus</name>
    <name type="common">Greater bamboo lemur</name>
    <name type="synonym">Hapalemur simus</name>
    <dbReference type="NCBI Taxonomy" id="1328070"/>
    <lineage>
        <taxon>Eukaryota</taxon>
        <taxon>Metazoa</taxon>
        <taxon>Chordata</taxon>
        <taxon>Craniata</taxon>
        <taxon>Vertebrata</taxon>
        <taxon>Euteleostomi</taxon>
        <taxon>Mammalia</taxon>
        <taxon>Eutheria</taxon>
        <taxon>Euarchontoglires</taxon>
        <taxon>Primates</taxon>
        <taxon>Strepsirrhini</taxon>
        <taxon>Lemuriformes</taxon>
        <taxon>Lemuridae</taxon>
        <taxon>Prolemur</taxon>
    </lineage>
</organism>
<dbReference type="Pfam" id="PF23869">
    <property type="entry name" value="Beta-prop_WDR75_1st"/>
    <property type="match status" value="1"/>
</dbReference>
<proteinExistence type="predicted"/>
<keyword evidence="4" id="KW-0853">WD repeat</keyword>
<evidence type="ECO:0000313" key="8">
    <source>
        <dbReference type="Ensembl" id="ENSPSMP00000006072.1"/>
    </source>
</evidence>
<gene>
    <name evidence="8" type="primary">WDR75</name>
</gene>
<dbReference type="GO" id="GO:0003723">
    <property type="term" value="F:RNA binding"/>
    <property type="evidence" value="ECO:0007669"/>
    <property type="project" value="InterPro"/>
</dbReference>
<evidence type="ECO:0000256" key="6">
    <source>
        <dbReference type="ARBA" id="ARBA00023163"/>
    </source>
</evidence>
<evidence type="ECO:0000256" key="1">
    <source>
        <dbReference type="ARBA" id="ARBA00004604"/>
    </source>
</evidence>
<dbReference type="GO" id="GO:0045943">
    <property type="term" value="P:positive regulation of transcription by RNA polymerase I"/>
    <property type="evidence" value="ECO:0007669"/>
    <property type="project" value="InterPro"/>
</dbReference>
<name>A0A8C8YVA2_PROSS</name>
<protein>
    <submittedName>
        <fullName evidence="8">WD repeat domain 75</fullName>
    </submittedName>
</protein>
<comment type="subcellular location">
    <subcellularLocation>
        <location evidence="1">Nucleus</location>
        <location evidence="1">Nucleolus</location>
    </subcellularLocation>
</comment>
<evidence type="ECO:0000256" key="5">
    <source>
        <dbReference type="ARBA" id="ARBA00022737"/>
    </source>
</evidence>
<dbReference type="SUPFAM" id="SSF50978">
    <property type="entry name" value="WD40 repeat-like"/>
    <property type="match status" value="1"/>
</dbReference>
<sequence length="107" mass="12162">MVEEESLRVVRCGGSELNFRRAVFSADSKYIFCVSGDFVKVYSTATEECVHILHGHRNLVTGIQLNPNNHLQSQPTWKLLVDLTMDLHCIITKEVGHKVTLIFSFQN</sequence>
<dbReference type="GeneTree" id="ENSGT00390000006303"/>
<keyword evidence="9" id="KW-1185">Reference proteome</keyword>
<dbReference type="GO" id="GO:0006364">
    <property type="term" value="P:rRNA processing"/>
    <property type="evidence" value="ECO:0007669"/>
    <property type="project" value="UniProtKB-KW"/>
</dbReference>
<dbReference type="InterPro" id="IPR053826">
    <property type="entry name" value="WDR75"/>
</dbReference>
<evidence type="ECO:0000256" key="7">
    <source>
        <dbReference type="ARBA" id="ARBA00023242"/>
    </source>
</evidence>
<keyword evidence="3" id="KW-0698">rRNA processing</keyword>
<dbReference type="InterPro" id="IPR015943">
    <property type="entry name" value="WD40/YVTN_repeat-like_dom_sf"/>
</dbReference>
<dbReference type="PANTHER" id="PTHR44215">
    <property type="entry name" value="WD REPEAT-CONTAINING PROTEIN 75"/>
    <property type="match status" value="1"/>
</dbReference>
<evidence type="ECO:0000256" key="4">
    <source>
        <dbReference type="ARBA" id="ARBA00022574"/>
    </source>
</evidence>
<dbReference type="GO" id="GO:0032040">
    <property type="term" value="C:small-subunit processome"/>
    <property type="evidence" value="ECO:0007669"/>
    <property type="project" value="InterPro"/>
</dbReference>